<dbReference type="GO" id="GO:0004601">
    <property type="term" value="F:peroxidase activity"/>
    <property type="evidence" value="ECO:0007669"/>
    <property type="project" value="UniProtKB-KW"/>
</dbReference>
<evidence type="ECO:0000256" key="2">
    <source>
        <dbReference type="SAM" id="Phobius"/>
    </source>
</evidence>
<evidence type="ECO:0000259" key="3">
    <source>
        <dbReference type="SMART" id="SM00014"/>
    </source>
</evidence>
<feature type="transmembrane region" description="Helical" evidence="2">
    <location>
        <begin position="193"/>
        <end position="211"/>
    </location>
</feature>
<keyword evidence="4" id="KW-0560">Oxidoreductase</keyword>
<dbReference type="OrthoDB" id="302705at2759"/>
<comment type="caution">
    <text evidence="4">The sequence shown here is derived from an EMBL/GenBank/DDBJ whole genome shotgun (WGS) entry which is preliminary data.</text>
</comment>
<sequence>MSSGSIESSGRGDEYVSSSAAFEQEVNLIENGGGGVTLGALHALANHLSKWIVAVTYSIFILLRHDAFALWAVIGCVLNMILSVVLKKILKQERPVSGVSSGHGMPSSHAQSIFFAIVFVTLSVVQWQGLNGVTAIFSMLLLALGSYFSWLRVSQRYHTTSQVVVGAIVGSIFSVIWFWAWEASVHKAYNSSLWVRILLLVGTAFFCLGFIQHVIRDWIKGED</sequence>
<dbReference type="InterPro" id="IPR000326">
    <property type="entry name" value="PAP2/HPO"/>
</dbReference>
<dbReference type="STRING" id="35608.A0A2U1QFT6"/>
<organism evidence="4 5">
    <name type="scientific">Artemisia annua</name>
    <name type="common">Sweet wormwood</name>
    <dbReference type="NCBI Taxonomy" id="35608"/>
    <lineage>
        <taxon>Eukaryota</taxon>
        <taxon>Viridiplantae</taxon>
        <taxon>Streptophyta</taxon>
        <taxon>Embryophyta</taxon>
        <taxon>Tracheophyta</taxon>
        <taxon>Spermatophyta</taxon>
        <taxon>Magnoliopsida</taxon>
        <taxon>eudicotyledons</taxon>
        <taxon>Gunneridae</taxon>
        <taxon>Pentapetalae</taxon>
        <taxon>asterids</taxon>
        <taxon>campanulids</taxon>
        <taxon>Asterales</taxon>
        <taxon>Asteraceae</taxon>
        <taxon>Asteroideae</taxon>
        <taxon>Anthemideae</taxon>
        <taxon>Artemisiinae</taxon>
        <taxon>Artemisia</taxon>
    </lineage>
</organism>
<keyword evidence="2" id="KW-0812">Transmembrane</keyword>
<dbReference type="GO" id="GO:0006487">
    <property type="term" value="P:protein N-linked glycosylation"/>
    <property type="evidence" value="ECO:0007669"/>
    <property type="project" value="TreeGrafter"/>
</dbReference>
<gene>
    <name evidence="4" type="ORF">CTI12_AA036180</name>
</gene>
<dbReference type="Pfam" id="PF01569">
    <property type="entry name" value="PAP2"/>
    <property type="match status" value="1"/>
</dbReference>
<dbReference type="Proteomes" id="UP000245207">
    <property type="component" value="Unassembled WGS sequence"/>
</dbReference>
<keyword evidence="2" id="KW-0472">Membrane</keyword>
<accession>A0A2U1QFT6</accession>
<keyword evidence="4" id="KW-0575">Peroxidase</keyword>
<feature type="transmembrane region" description="Helical" evidence="2">
    <location>
        <begin position="68"/>
        <end position="86"/>
    </location>
</feature>
<dbReference type="PANTHER" id="PTHR11247">
    <property type="entry name" value="PALMITOYL-PROTEIN THIOESTERASE/DOLICHYLDIPHOSPHATASE 1"/>
    <property type="match status" value="1"/>
</dbReference>
<dbReference type="EMBL" id="PKPP01000157">
    <property type="protein sequence ID" value="PWA96837.1"/>
    <property type="molecule type" value="Genomic_DNA"/>
</dbReference>
<keyword evidence="1" id="KW-0378">Hydrolase</keyword>
<reference evidence="4 5" key="1">
    <citation type="journal article" date="2018" name="Mol. Plant">
        <title>The genome of Artemisia annua provides insight into the evolution of Asteraceae family and artemisinin biosynthesis.</title>
        <authorList>
            <person name="Shen Q."/>
            <person name="Zhang L."/>
            <person name="Liao Z."/>
            <person name="Wang S."/>
            <person name="Yan T."/>
            <person name="Shi P."/>
            <person name="Liu M."/>
            <person name="Fu X."/>
            <person name="Pan Q."/>
            <person name="Wang Y."/>
            <person name="Lv Z."/>
            <person name="Lu X."/>
            <person name="Zhang F."/>
            <person name="Jiang W."/>
            <person name="Ma Y."/>
            <person name="Chen M."/>
            <person name="Hao X."/>
            <person name="Li L."/>
            <person name="Tang Y."/>
            <person name="Lv G."/>
            <person name="Zhou Y."/>
            <person name="Sun X."/>
            <person name="Brodelius P.E."/>
            <person name="Rose J.K.C."/>
            <person name="Tang K."/>
        </authorList>
    </citation>
    <scope>NUCLEOTIDE SEQUENCE [LARGE SCALE GENOMIC DNA]</scope>
    <source>
        <strain evidence="5">cv. Huhao1</strain>
        <tissue evidence="4">Leaf</tissue>
    </source>
</reference>
<protein>
    <submittedName>
        <fullName evidence="4">Phosphatidic acid phosphatase/chloroperoxidase, N-terminal</fullName>
    </submittedName>
</protein>
<keyword evidence="2" id="KW-1133">Transmembrane helix</keyword>
<dbReference type="GO" id="GO:0005789">
    <property type="term" value="C:endoplasmic reticulum membrane"/>
    <property type="evidence" value="ECO:0007669"/>
    <property type="project" value="TreeGrafter"/>
</dbReference>
<dbReference type="SUPFAM" id="SSF48317">
    <property type="entry name" value="Acid phosphatase/Vanadium-dependent haloperoxidase"/>
    <property type="match status" value="1"/>
</dbReference>
<dbReference type="SMART" id="SM00014">
    <property type="entry name" value="acidPPc"/>
    <property type="match status" value="1"/>
</dbReference>
<proteinExistence type="predicted"/>
<dbReference type="PANTHER" id="PTHR11247:SF40">
    <property type="entry name" value="LIPID PHOSPHATE PHOSPHATASE EPSILON 1, CHLOROPLASTIC"/>
    <property type="match status" value="1"/>
</dbReference>
<dbReference type="GO" id="GO:0008610">
    <property type="term" value="P:lipid biosynthetic process"/>
    <property type="evidence" value="ECO:0007669"/>
    <property type="project" value="TreeGrafter"/>
</dbReference>
<evidence type="ECO:0000313" key="5">
    <source>
        <dbReference type="Proteomes" id="UP000245207"/>
    </source>
</evidence>
<dbReference type="Gene3D" id="1.20.144.10">
    <property type="entry name" value="Phosphatidic acid phosphatase type 2/haloperoxidase"/>
    <property type="match status" value="1"/>
</dbReference>
<feature type="transmembrane region" description="Helical" evidence="2">
    <location>
        <begin position="107"/>
        <end position="127"/>
    </location>
</feature>
<feature type="transmembrane region" description="Helical" evidence="2">
    <location>
        <begin position="163"/>
        <end position="181"/>
    </location>
</feature>
<dbReference type="GO" id="GO:0047874">
    <property type="term" value="F:dolichyldiphosphatase activity"/>
    <property type="evidence" value="ECO:0007669"/>
    <property type="project" value="TreeGrafter"/>
</dbReference>
<dbReference type="InterPro" id="IPR036938">
    <property type="entry name" value="PAP2/HPO_sf"/>
</dbReference>
<keyword evidence="5" id="KW-1185">Reference proteome</keyword>
<name>A0A2U1QFT6_ARTAN</name>
<evidence type="ECO:0000313" key="4">
    <source>
        <dbReference type="EMBL" id="PWA96837.1"/>
    </source>
</evidence>
<feature type="transmembrane region" description="Helical" evidence="2">
    <location>
        <begin position="133"/>
        <end position="151"/>
    </location>
</feature>
<feature type="domain" description="Phosphatidic acid phosphatase type 2/haloperoxidase" evidence="3">
    <location>
        <begin position="69"/>
        <end position="178"/>
    </location>
</feature>
<dbReference type="AlphaFoldDB" id="A0A2U1QFT6"/>
<evidence type="ECO:0000256" key="1">
    <source>
        <dbReference type="ARBA" id="ARBA00022801"/>
    </source>
</evidence>